<name>A0A6J4QMU4_9ACTN</name>
<proteinExistence type="predicted"/>
<dbReference type="SUPFAM" id="SSF53335">
    <property type="entry name" value="S-adenosyl-L-methionine-dependent methyltransferases"/>
    <property type="match status" value="1"/>
</dbReference>
<reference evidence="2" key="1">
    <citation type="submission" date="2020-02" db="EMBL/GenBank/DDBJ databases">
        <authorList>
            <person name="Meier V. D."/>
        </authorList>
    </citation>
    <scope>NUCLEOTIDE SEQUENCE</scope>
    <source>
        <strain evidence="2">AVDCRST_MAG02</strain>
    </source>
</reference>
<dbReference type="PANTHER" id="PTHR43036">
    <property type="entry name" value="OSJNBB0011N17.9 PROTEIN"/>
    <property type="match status" value="1"/>
</dbReference>
<accession>A0A6J4QMU4</accession>
<dbReference type="PANTHER" id="PTHR43036:SF2">
    <property type="entry name" value="OS04G0481300 PROTEIN"/>
    <property type="match status" value="1"/>
</dbReference>
<sequence>MPSLPEGAFGRTDETPDEEFYRTPRLVTHIDDRAIAAVTQLYREFFPRGGGVLDLMSSWVSHLPPEVEYRRAVGLGMNETELRRNERLDSYVVQNLNDNPALPFGDAEFDGCGICVSIDYLTRPVEVLREVGRVLRVGSPVVITFSNRCFPTKAVAVWHQLDDRGHLQLVERYLREAGNWDDIQNLDRSPRRMFSDPLYAVVGRSTGPYAGDGEAPRA</sequence>
<dbReference type="InterPro" id="IPR029063">
    <property type="entry name" value="SAM-dependent_MTases_sf"/>
</dbReference>
<protein>
    <recommendedName>
        <fullName evidence="1">Methyltransferase type 11 domain-containing protein</fullName>
    </recommendedName>
</protein>
<dbReference type="AlphaFoldDB" id="A0A6J4QMU4"/>
<feature type="domain" description="Methyltransferase type 11" evidence="1">
    <location>
        <begin position="86"/>
        <end position="142"/>
    </location>
</feature>
<dbReference type="EMBL" id="CADCVH010000011">
    <property type="protein sequence ID" value="CAA9446597.1"/>
    <property type="molecule type" value="Genomic_DNA"/>
</dbReference>
<dbReference type="Gene3D" id="3.40.50.150">
    <property type="entry name" value="Vaccinia Virus protein VP39"/>
    <property type="match status" value="1"/>
</dbReference>
<evidence type="ECO:0000259" key="1">
    <source>
        <dbReference type="Pfam" id="PF08241"/>
    </source>
</evidence>
<dbReference type="GO" id="GO:0008757">
    <property type="term" value="F:S-adenosylmethionine-dependent methyltransferase activity"/>
    <property type="evidence" value="ECO:0007669"/>
    <property type="project" value="InterPro"/>
</dbReference>
<evidence type="ECO:0000313" key="2">
    <source>
        <dbReference type="EMBL" id="CAA9446597.1"/>
    </source>
</evidence>
<organism evidence="2">
    <name type="scientific">uncultured Rubrobacteraceae bacterium</name>
    <dbReference type="NCBI Taxonomy" id="349277"/>
    <lineage>
        <taxon>Bacteria</taxon>
        <taxon>Bacillati</taxon>
        <taxon>Actinomycetota</taxon>
        <taxon>Rubrobacteria</taxon>
        <taxon>Rubrobacterales</taxon>
        <taxon>Rubrobacteraceae</taxon>
        <taxon>environmental samples</taxon>
    </lineage>
</organism>
<dbReference type="InterPro" id="IPR013216">
    <property type="entry name" value="Methyltransf_11"/>
</dbReference>
<gene>
    <name evidence="2" type="ORF">AVDCRST_MAG02-311</name>
</gene>
<dbReference type="Pfam" id="PF08241">
    <property type="entry name" value="Methyltransf_11"/>
    <property type="match status" value="1"/>
</dbReference>